<feature type="transmembrane region" description="Helical" evidence="1">
    <location>
        <begin position="120"/>
        <end position="142"/>
    </location>
</feature>
<accession>A0ABW3MLV9</accession>
<organism evidence="2 3">
    <name type="scientific">Kibdelosporangium lantanae</name>
    <dbReference type="NCBI Taxonomy" id="1497396"/>
    <lineage>
        <taxon>Bacteria</taxon>
        <taxon>Bacillati</taxon>
        <taxon>Actinomycetota</taxon>
        <taxon>Actinomycetes</taxon>
        <taxon>Pseudonocardiales</taxon>
        <taxon>Pseudonocardiaceae</taxon>
        <taxon>Kibdelosporangium</taxon>
    </lineage>
</organism>
<sequence length="205" mass="22080">MGKDAVLFHYAKSDDESAVDSLYVEEAQKWFNSVWETVTRGTLAASLAGTLSVAPVDRLGTPHWTDESVGYALVLLSMDRPLRLFIGLLAAHYLPAYVLASLDGPVDVTFAGVVSSTTVVAAFQAAIVLFANVLSRVAVSVARVAREEERMRTVEAVADQLHSDRIDRYAALAETTTPLLRGLGDGELDPGDESVRRACSIEAAR</sequence>
<name>A0ABW3MLV9_9PSEU</name>
<keyword evidence="1" id="KW-0472">Membrane</keyword>
<proteinExistence type="predicted"/>
<dbReference type="Proteomes" id="UP001597045">
    <property type="component" value="Unassembled WGS sequence"/>
</dbReference>
<protein>
    <submittedName>
        <fullName evidence="2">Uncharacterized protein</fullName>
    </submittedName>
</protein>
<feature type="transmembrane region" description="Helical" evidence="1">
    <location>
        <begin position="82"/>
        <end position="100"/>
    </location>
</feature>
<feature type="non-terminal residue" evidence="2">
    <location>
        <position position="205"/>
    </location>
</feature>
<keyword evidence="1" id="KW-0812">Transmembrane</keyword>
<keyword evidence="1" id="KW-1133">Transmembrane helix</keyword>
<dbReference type="EMBL" id="JBHTIS010003734">
    <property type="protein sequence ID" value="MFD1051618.1"/>
    <property type="molecule type" value="Genomic_DNA"/>
</dbReference>
<keyword evidence="3" id="KW-1185">Reference proteome</keyword>
<evidence type="ECO:0000313" key="3">
    <source>
        <dbReference type="Proteomes" id="UP001597045"/>
    </source>
</evidence>
<reference evidence="3" key="1">
    <citation type="journal article" date="2019" name="Int. J. Syst. Evol. Microbiol.">
        <title>The Global Catalogue of Microorganisms (GCM) 10K type strain sequencing project: providing services to taxonomists for standard genome sequencing and annotation.</title>
        <authorList>
            <consortium name="The Broad Institute Genomics Platform"/>
            <consortium name="The Broad Institute Genome Sequencing Center for Infectious Disease"/>
            <person name="Wu L."/>
            <person name="Ma J."/>
        </authorList>
    </citation>
    <scope>NUCLEOTIDE SEQUENCE [LARGE SCALE GENOMIC DNA]</scope>
    <source>
        <strain evidence="3">JCM 31486</strain>
    </source>
</reference>
<feature type="non-terminal residue" evidence="2">
    <location>
        <position position="1"/>
    </location>
</feature>
<gene>
    <name evidence="2" type="ORF">ACFQ1S_41740</name>
</gene>
<evidence type="ECO:0000256" key="1">
    <source>
        <dbReference type="SAM" id="Phobius"/>
    </source>
</evidence>
<evidence type="ECO:0000313" key="2">
    <source>
        <dbReference type="EMBL" id="MFD1051618.1"/>
    </source>
</evidence>
<comment type="caution">
    <text evidence="2">The sequence shown here is derived from an EMBL/GenBank/DDBJ whole genome shotgun (WGS) entry which is preliminary data.</text>
</comment>